<accession>A0A1P8B1J6</accession>
<sequence>MLKHVILQLTKIKSHRFCIIKSSLMSLSSLHRSPLVLPKVTSMAKNSSSQSSSKKKQENRVCEKIFRAVTSPVRTVRRISTKSSPAEAVRVKFAETSARPRAAKPITKVEPVIARVDTTIKTDERFTEYIKKAKLKIRAMTNVGDMMKEDAWETSDETDQTRHDHLHHHVPISHVGSSGRRSSDQFSEYIKKAKMKLSSSSTIARANPTFK</sequence>
<dbReference type="KEGG" id="ath:AT2G48090"/>
<dbReference type="AlphaFoldDB" id="A0A1P8B1J6"/>
<dbReference type="TAIR" id="AT2G48090"/>
<dbReference type="GeneID" id="819421"/>
<keyword evidence="3" id="KW-1185">Reference proteome</keyword>
<name>A0A1P8B1J6_ARATH</name>
<dbReference type="OMA" id="MKTDERF"/>
<dbReference type="EMBL" id="CP002685">
    <property type="protein sequence ID" value="ANM62785.1"/>
    <property type="molecule type" value="Genomic_DNA"/>
</dbReference>
<dbReference type="InParanoid" id="A0A1P8B1J6"/>
<dbReference type="PANTHER" id="PTHR36746:SF3">
    <property type="entry name" value="DUF4005 DOMAIN-CONTAINING PROTEIN"/>
    <property type="match status" value="1"/>
</dbReference>
<dbReference type="Proteomes" id="UP000006548">
    <property type="component" value="Chromosome 2"/>
</dbReference>
<gene>
    <name evidence="1 2" type="ordered locus">At2g48090</name>
    <name evidence="2" type="ORF">T9J23.24</name>
</gene>
<protein>
    <submittedName>
        <fullName evidence="2">Uncharacterized protein</fullName>
    </submittedName>
</protein>
<dbReference type="ProteomicsDB" id="210020"/>
<dbReference type="Araport" id="AT2G48090"/>
<evidence type="ECO:0000313" key="2">
    <source>
        <dbReference type="EMBL" id="ANM62785.1"/>
    </source>
</evidence>
<proteinExistence type="predicted"/>
<dbReference type="FunCoup" id="A0A1P8B1J6">
    <property type="interactions" value="1"/>
</dbReference>
<dbReference type="PaxDb" id="3702-AT2G48090.1"/>
<organism evidence="2 3">
    <name type="scientific">Arabidopsis thaliana</name>
    <name type="common">Mouse-ear cress</name>
    <dbReference type="NCBI Taxonomy" id="3702"/>
    <lineage>
        <taxon>Eukaryota</taxon>
        <taxon>Viridiplantae</taxon>
        <taxon>Streptophyta</taxon>
        <taxon>Embryophyta</taxon>
        <taxon>Tracheophyta</taxon>
        <taxon>Spermatophyta</taxon>
        <taxon>Magnoliopsida</taxon>
        <taxon>eudicotyledons</taxon>
        <taxon>Gunneridae</taxon>
        <taxon>Pentapetalae</taxon>
        <taxon>rosids</taxon>
        <taxon>malvids</taxon>
        <taxon>Brassicales</taxon>
        <taxon>Brassicaceae</taxon>
        <taxon>Camelineae</taxon>
        <taxon>Arabidopsis</taxon>
    </lineage>
</organism>
<evidence type="ECO:0000313" key="3">
    <source>
        <dbReference type="Proteomes" id="UP000006548"/>
    </source>
</evidence>
<dbReference type="ExpressionAtlas" id="A0A1P8B1J6">
    <property type="expression patterns" value="baseline and differential"/>
</dbReference>
<evidence type="ECO:0000313" key="1">
    <source>
        <dbReference type="Araport" id="AT2G48090"/>
    </source>
</evidence>
<dbReference type="PANTHER" id="PTHR36746">
    <property type="entry name" value="BNAC04G51760D PROTEIN"/>
    <property type="match status" value="1"/>
</dbReference>
<reference evidence="2 3" key="1">
    <citation type="journal article" date="1999" name="Nature">
        <title>Sequence and analysis of chromosome 2 of the plant Arabidopsis thaliana.</title>
        <authorList>
            <person name="Lin X."/>
            <person name="Kaul S."/>
            <person name="Rounsley S."/>
            <person name="Shea T.P."/>
            <person name="Benito M.I."/>
            <person name="Town C.D."/>
            <person name="Fujii C.Y."/>
            <person name="Mason T."/>
            <person name="Bowman C.L."/>
            <person name="Barnstead M."/>
            <person name="Feldblyum T.V."/>
            <person name="Buell C.R."/>
            <person name="Ketchum K.A."/>
            <person name="Lee J."/>
            <person name="Ronning C.M."/>
            <person name="Koo H.L."/>
            <person name="Moffat K.S."/>
            <person name="Cronin L.A."/>
            <person name="Shen M."/>
            <person name="Pai G."/>
            <person name="Van Aken S."/>
            <person name="Umayam L."/>
            <person name="Tallon L.J."/>
            <person name="Gill J.E."/>
            <person name="Adams M.D."/>
            <person name="Carrera A.J."/>
            <person name="Creasy T.H."/>
            <person name="Goodman H.M."/>
            <person name="Somerville C.R."/>
            <person name="Copenhaver G.P."/>
            <person name="Preuss D."/>
            <person name="Nierman W.C."/>
            <person name="White O."/>
            <person name="Eisen J.A."/>
            <person name="Salzberg S.L."/>
            <person name="Fraser C.M."/>
            <person name="Venter J.C."/>
        </authorList>
    </citation>
    <scope>NUCLEOTIDE SEQUENCE [LARGE SCALE GENOMIC DNA]</scope>
    <source>
        <strain evidence="3">cv. Columbia</strain>
    </source>
</reference>
<reference evidence="3" key="2">
    <citation type="journal article" date="2017" name="Plant J.">
        <title>Araport11: a complete reannotation of the Arabidopsis thaliana reference genome.</title>
        <authorList>
            <person name="Cheng C.Y."/>
            <person name="Krishnakumar V."/>
            <person name="Chan A.P."/>
            <person name="Thibaud-Nissen F."/>
            <person name="Schobel S."/>
            <person name="Town C.D."/>
        </authorList>
    </citation>
    <scope>GENOME REANNOTATION</scope>
    <source>
        <strain evidence="3">cv. Columbia</strain>
    </source>
</reference>